<evidence type="ECO:0000313" key="3">
    <source>
        <dbReference type="EMBL" id="QCF26694.1"/>
    </source>
</evidence>
<keyword evidence="4" id="KW-1185">Reference proteome</keyword>
<reference evidence="3 4" key="1">
    <citation type="submission" date="2018-07" db="EMBL/GenBank/DDBJ databases">
        <title>Marsedoiliclastica nanhaica gen. nov. sp. nov., a novel marine hydrocarbonoclastic bacterium isolated from an in-situ enriched hydrocarbon-degrading consortium in deep-sea sediment.</title>
        <authorList>
            <person name="Dong C."/>
            <person name="Ma T."/>
            <person name="Liu R."/>
            <person name="Shao Z."/>
        </authorList>
    </citation>
    <scope>NUCLEOTIDE SEQUENCE [LARGE SCALE GENOMIC DNA]</scope>
    <source>
        <strain evidence="4">soil36-7</strain>
    </source>
</reference>
<feature type="transmembrane region" description="Helical" evidence="2">
    <location>
        <begin position="210"/>
        <end position="228"/>
    </location>
</feature>
<keyword evidence="2" id="KW-0812">Transmembrane</keyword>
<dbReference type="AlphaFoldDB" id="A0A4P7XJF8"/>
<gene>
    <name evidence="3" type="ORF">soil367_12540</name>
</gene>
<dbReference type="Proteomes" id="UP000298049">
    <property type="component" value="Chromosome"/>
</dbReference>
<dbReference type="PANTHER" id="PTHR35519:SF2">
    <property type="entry name" value="PH DOMAIN PROTEIN"/>
    <property type="match status" value="1"/>
</dbReference>
<dbReference type="OrthoDB" id="513552at2"/>
<dbReference type="Pfam" id="PF13430">
    <property type="entry name" value="DUF4112"/>
    <property type="match status" value="1"/>
</dbReference>
<sequence>MLALTSRYRLARLRCSAAVAFDSVIQSSKEGSIEGFIESPLFIVSLYRRFDKAPGETLQEILMDDPSPTHSTHVQSPKSMSEADRARHEALLTRIDRFSSAMDNRFRLPGTRLRFGFDGLVGLIPVAGDAITTVLSLYLIGEALKIGAPASVVRRMGVNVGLDFLVGLVPIAGDALDFAFKANTRNVALLRNYTQSQIKPDETGKGLSPWVWVLAGLGALSLIFIIAAL</sequence>
<evidence type="ECO:0000256" key="1">
    <source>
        <dbReference type="SAM" id="MobiDB-lite"/>
    </source>
</evidence>
<feature type="transmembrane region" description="Helical" evidence="2">
    <location>
        <begin position="115"/>
        <end position="140"/>
    </location>
</feature>
<keyword evidence="2" id="KW-1133">Transmembrane helix</keyword>
<dbReference type="PANTHER" id="PTHR35519">
    <property type="entry name" value="MEMBRANE PROTEINS"/>
    <property type="match status" value="1"/>
</dbReference>
<protein>
    <submittedName>
        <fullName evidence="3">DUF4112 domain-containing protein</fullName>
    </submittedName>
</protein>
<keyword evidence="2" id="KW-0472">Membrane</keyword>
<organism evidence="3 4">
    <name type="scientific">Hydrocarboniclastica marina</name>
    <dbReference type="NCBI Taxonomy" id="2259620"/>
    <lineage>
        <taxon>Bacteria</taxon>
        <taxon>Pseudomonadati</taxon>
        <taxon>Pseudomonadota</taxon>
        <taxon>Gammaproteobacteria</taxon>
        <taxon>Alteromonadales</taxon>
        <taxon>Alteromonadaceae</taxon>
        <taxon>Hydrocarboniclastica</taxon>
    </lineage>
</organism>
<name>A0A4P7XJF8_9ALTE</name>
<dbReference type="InterPro" id="IPR025187">
    <property type="entry name" value="DUF4112"/>
</dbReference>
<feature type="region of interest" description="Disordered" evidence="1">
    <location>
        <begin position="62"/>
        <end position="83"/>
    </location>
</feature>
<dbReference type="EMBL" id="CP031093">
    <property type="protein sequence ID" value="QCF26694.1"/>
    <property type="molecule type" value="Genomic_DNA"/>
</dbReference>
<evidence type="ECO:0000256" key="2">
    <source>
        <dbReference type="SAM" id="Phobius"/>
    </source>
</evidence>
<feature type="compositionally biased region" description="Polar residues" evidence="1">
    <location>
        <begin position="68"/>
        <end position="79"/>
    </location>
</feature>
<evidence type="ECO:0000313" key="4">
    <source>
        <dbReference type="Proteomes" id="UP000298049"/>
    </source>
</evidence>
<accession>A0A4P7XJF8</accession>
<proteinExistence type="predicted"/>
<dbReference type="KEGG" id="hmi:soil367_12540"/>